<evidence type="ECO:0000313" key="3">
    <source>
        <dbReference type="EMBL" id="CQH46580.1"/>
    </source>
</evidence>
<evidence type="ECO:0000256" key="1">
    <source>
        <dbReference type="SAM" id="MobiDB-lite"/>
    </source>
</evidence>
<keyword evidence="2" id="KW-1133">Transmembrane helix</keyword>
<protein>
    <submittedName>
        <fullName evidence="3">Uncharacterized protein</fullName>
    </submittedName>
</protein>
<dbReference type="GeneID" id="43331036"/>
<organism evidence="3 4">
    <name type="scientific">Halobacterium hubeiense</name>
    <dbReference type="NCBI Taxonomy" id="1407499"/>
    <lineage>
        <taxon>Archaea</taxon>
        <taxon>Methanobacteriati</taxon>
        <taxon>Methanobacteriota</taxon>
        <taxon>Stenosarchaea group</taxon>
        <taxon>Halobacteria</taxon>
        <taxon>Halobacteriales</taxon>
        <taxon>Halobacteriaceae</taxon>
        <taxon>Halobacterium</taxon>
    </lineage>
</organism>
<gene>
    <name evidence="3" type="ORF">HHUB_1242</name>
</gene>
<keyword evidence="2" id="KW-0472">Membrane</keyword>
<name>A0A0U5GZW6_9EURY</name>
<feature type="region of interest" description="Disordered" evidence="1">
    <location>
        <begin position="268"/>
        <end position="333"/>
    </location>
</feature>
<dbReference type="KEGG" id="hhb:Hhub_1242"/>
<keyword evidence="2" id="KW-0812">Transmembrane</keyword>
<feature type="transmembrane region" description="Helical" evidence="2">
    <location>
        <begin position="337"/>
        <end position="358"/>
    </location>
</feature>
<evidence type="ECO:0000313" key="4">
    <source>
        <dbReference type="Proteomes" id="UP000066737"/>
    </source>
</evidence>
<keyword evidence="4" id="KW-1185">Reference proteome</keyword>
<dbReference type="Proteomes" id="UP000066737">
    <property type="component" value="Chromosome I"/>
</dbReference>
<feature type="compositionally biased region" description="Low complexity" evidence="1">
    <location>
        <begin position="273"/>
        <end position="333"/>
    </location>
</feature>
<proteinExistence type="predicted"/>
<evidence type="ECO:0000256" key="2">
    <source>
        <dbReference type="SAM" id="Phobius"/>
    </source>
</evidence>
<accession>A0A0U5GZW6</accession>
<dbReference type="RefSeq" id="WP_157533971.1">
    <property type="nucleotide sequence ID" value="NZ_LN831302.1"/>
</dbReference>
<sequence length="361" mass="37591">MRVQTLHAALAALVVIGTAIAGTGLLTVQATAGPPTPQVMDGTAQSTNIAAEAPRGRWDPTTGTGELILDNRSYYTVFQGEDDIEAWRNTDGDVVSGTLLEGESGASEGDLLDLTSSIPADQATGRYSSAELTARVLEPRISQVTLRNQNGVEMGADAAIPTNNPVLVTADWNYVQAEDIQIAVVDQSEGITIEKEVLAASPSDAQAAQLPADFSTTNLSRVTQGLGTTGHNTAYWLLDFTEVDEGAYTLRIKGSDSLTANDAAWTTELSVGEPTAPTETTTALTSTTPQTETTAPATPSTERPSETPTTEAVSPRTPTRSQTSTVSPTQTTTEVDGAGFGLATGLLAGLVVAAVVTLRRL</sequence>
<dbReference type="EMBL" id="LN831302">
    <property type="protein sequence ID" value="CQH46580.1"/>
    <property type="molecule type" value="Genomic_DNA"/>
</dbReference>
<reference evidence="4" key="1">
    <citation type="journal article" date="2016" name="Environ. Microbiol.">
        <title>The complete genome of a viable archaeum isolated from 123-million-year-old rock salt.</title>
        <authorList>
            <person name="Jaakkola S.T."/>
            <person name="Pfeiffer F."/>
            <person name="Ravantti J.J."/>
            <person name="Guo Q."/>
            <person name="Liu Y."/>
            <person name="Chen X."/>
            <person name="Ma H."/>
            <person name="Yang C."/>
            <person name="Oksanen H.M."/>
            <person name="Bamford D.H."/>
        </authorList>
    </citation>
    <scope>NUCLEOTIDE SEQUENCE</scope>
    <source>
        <strain evidence="4">JI20-1</strain>
    </source>
</reference>
<dbReference type="AlphaFoldDB" id="A0A0U5GZW6"/>
<dbReference type="OrthoDB" id="239724at2157"/>